<dbReference type="Gene3D" id="3.10.310.50">
    <property type="match status" value="1"/>
</dbReference>
<dbReference type="RefSeq" id="WP_010778806.1">
    <property type="nucleotide sequence ID" value="NZ_ASWH01000002.1"/>
</dbReference>
<dbReference type="EMBL" id="AJDQ01000003">
    <property type="protein sequence ID" value="EOI58283.1"/>
    <property type="molecule type" value="Genomic_DNA"/>
</dbReference>
<gene>
    <name evidence="5" type="ORF">I592_03093</name>
    <name evidence="4" type="ORF">UKC_00355</name>
</gene>
<dbReference type="Pfam" id="PF04536">
    <property type="entry name" value="TPM_phosphatase"/>
    <property type="match status" value="1"/>
</dbReference>
<evidence type="ECO:0000313" key="7">
    <source>
        <dbReference type="Proteomes" id="UP000014160"/>
    </source>
</evidence>
<feature type="region of interest" description="Disordered" evidence="1">
    <location>
        <begin position="316"/>
        <end position="350"/>
    </location>
</feature>
<dbReference type="Proteomes" id="UP000014160">
    <property type="component" value="Unassembled WGS sequence"/>
</dbReference>
<dbReference type="PANTHER" id="PTHR30373">
    <property type="entry name" value="UPF0603 PROTEIN YGCG"/>
    <property type="match status" value="1"/>
</dbReference>
<evidence type="ECO:0000256" key="1">
    <source>
        <dbReference type="SAM" id="MobiDB-lite"/>
    </source>
</evidence>
<reference evidence="4 6" key="1">
    <citation type="submission" date="2013-02" db="EMBL/GenBank/DDBJ databases">
        <title>The Genome Sequence of Enterococcus gilvus ATCC BAA-350.</title>
        <authorList>
            <consortium name="The Broad Institute Genome Sequencing Platform"/>
            <consortium name="The Broad Institute Genome Sequencing Center for Infectious Disease"/>
            <person name="Earl A.M."/>
            <person name="Gilmore M.S."/>
            <person name="Lebreton F."/>
            <person name="Walker B."/>
            <person name="Young S.K."/>
            <person name="Zeng Q."/>
            <person name="Gargeya S."/>
            <person name="Fitzgerald M."/>
            <person name="Haas B."/>
            <person name="Abouelleil A."/>
            <person name="Alvarado L."/>
            <person name="Arachchi H.M."/>
            <person name="Berlin A.M."/>
            <person name="Chapman S.B."/>
            <person name="Dewar J."/>
            <person name="Goldberg J."/>
            <person name="Griggs A."/>
            <person name="Gujja S."/>
            <person name="Hansen M."/>
            <person name="Howarth C."/>
            <person name="Imamovic A."/>
            <person name="Larimer J."/>
            <person name="McCowan C."/>
            <person name="Murphy C."/>
            <person name="Neiman D."/>
            <person name="Pearson M."/>
            <person name="Priest M."/>
            <person name="Roberts A."/>
            <person name="Saif S."/>
            <person name="Shea T."/>
            <person name="Sisk P."/>
            <person name="Sykes S."/>
            <person name="Wortman J."/>
            <person name="Nusbaum C."/>
            <person name="Birren B."/>
        </authorList>
    </citation>
    <scope>NUCLEOTIDE SEQUENCE [LARGE SCALE GENOMIC DNA]</scope>
    <source>
        <strain evidence="4 6">ATCC BAA-350</strain>
    </source>
</reference>
<dbReference type="EMBL" id="ASWH01000002">
    <property type="protein sequence ID" value="EOW78955.1"/>
    <property type="molecule type" value="Genomic_DNA"/>
</dbReference>
<dbReference type="PATRIC" id="fig|1158614.3.peg.352"/>
<keyword evidence="7" id="KW-1185">Reference proteome</keyword>
<keyword evidence="2" id="KW-0732">Signal</keyword>
<feature type="domain" description="TPM" evidence="3">
    <location>
        <begin position="28"/>
        <end position="153"/>
    </location>
</feature>
<dbReference type="HOGENOM" id="CLU_052620_0_0_9"/>
<evidence type="ECO:0000313" key="6">
    <source>
        <dbReference type="Proteomes" id="UP000013750"/>
    </source>
</evidence>
<dbReference type="PANTHER" id="PTHR30373:SF2">
    <property type="entry name" value="UPF0603 PROTEIN YGCG"/>
    <property type="match status" value="1"/>
</dbReference>
<protein>
    <recommendedName>
        <fullName evidence="3">TPM domain-containing protein</fullName>
    </recommendedName>
</protein>
<evidence type="ECO:0000313" key="5">
    <source>
        <dbReference type="EMBL" id="EOW78955.1"/>
    </source>
</evidence>
<dbReference type="OrthoDB" id="9810918at2"/>
<proteinExistence type="predicted"/>
<sequence>MKRLLLFFSFLMMALMIGGKVHAENIYVEDHANVLSEQTKGEIYQYNQAYRQLEIQPQLAVVTVKKLPEGETIESYANQKFRELGVGHKEHDSGIMYMIAIEDHQQRIEVGYGLEGDIPDALAANLMTEESKEDFRAENYDAGVRLVASNIDQVLRKQKAIADFPDASKSSFSLESIRTFIVNNAFKLLILVLVLNSFFGKTVQKIFIYWKTKRDYAKELRSVLLSNNYRYKSPFNQPLINSQAPEVVEAKKELQQQYQFYLRPQKPSFYDFTFAFGELTLGDLIHNDRETMEEYSIYYHHQRLWETRSSDSSGGFWGGGSSGGSGSSGSSGGGSFGGGSSGGGGASSGW</sequence>
<dbReference type="InterPro" id="IPR007621">
    <property type="entry name" value="TPM_dom"/>
</dbReference>
<feature type="chain" id="PRO_5004358207" description="TPM domain-containing protein" evidence="2">
    <location>
        <begin position="24"/>
        <end position="350"/>
    </location>
</feature>
<feature type="signal peptide" evidence="2">
    <location>
        <begin position="1"/>
        <end position="23"/>
    </location>
</feature>
<name>R2XUQ2_9ENTE</name>
<reference evidence="5 7" key="2">
    <citation type="submission" date="2013-03" db="EMBL/GenBank/DDBJ databases">
        <title>The Genome Sequence of Enterococcus gilvus ATCC BAA-350 (PacBio/Illumina hybrid assembly).</title>
        <authorList>
            <consortium name="The Broad Institute Genomics Platform"/>
            <consortium name="The Broad Institute Genome Sequencing Center for Infectious Disease"/>
            <person name="Earl A."/>
            <person name="Russ C."/>
            <person name="Gilmore M."/>
            <person name="Surin D."/>
            <person name="Walker B."/>
            <person name="Young S."/>
            <person name="Zeng Q."/>
            <person name="Gargeya S."/>
            <person name="Fitzgerald M."/>
            <person name="Haas B."/>
            <person name="Abouelleil A."/>
            <person name="Allen A.W."/>
            <person name="Alvarado L."/>
            <person name="Arachchi H.M."/>
            <person name="Berlin A.M."/>
            <person name="Chapman S.B."/>
            <person name="Gainer-Dewar J."/>
            <person name="Goldberg J."/>
            <person name="Griggs A."/>
            <person name="Gujja S."/>
            <person name="Hansen M."/>
            <person name="Howarth C."/>
            <person name="Imamovic A."/>
            <person name="Ireland A."/>
            <person name="Larimer J."/>
            <person name="McCowan C."/>
            <person name="Murphy C."/>
            <person name="Pearson M."/>
            <person name="Poon T.W."/>
            <person name="Priest M."/>
            <person name="Roberts A."/>
            <person name="Saif S."/>
            <person name="Shea T."/>
            <person name="Sisk P."/>
            <person name="Sykes S."/>
            <person name="Wortman J."/>
            <person name="Nusbaum C."/>
            <person name="Birren B."/>
        </authorList>
    </citation>
    <scope>NUCLEOTIDE SEQUENCE [LARGE SCALE GENOMIC DNA]</scope>
    <source>
        <strain evidence="5 7">ATCC BAA-350</strain>
    </source>
</reference>
<evidence type="ECO:0000259" key="3">
    <source>
        <dbReference type="Pfam" id="PF04536"/>
    </source>
</evidence>
<organism evidence="4 6">
    <name type="scientific">Enterococcus gilvus ATCC BAA-350</name>
    <dbReference type="NCBI Taxonomy" id="1158614"/>
    <lineage>
        <taxon>Bacteria</taxon>
        <taxon>Bacillati</taxon>
        <taxon>Bacillota</taxon>
        <taxon>Bacilli</taxon>
        <taxon>Lactobacillales</taxon>
        <taxon>Enterococcaceae</taxon>
        <taxon>Enterococcus</taxon>
    </lineage>
</organism>
<accession>R2XUQ2</accession>
<evidence type="ECO:0000256" key="2">
    <source>
        <dbReference type="SAM" id="SignalP"/>
    </source>
</evidence>
<dbReference type="AlphaFoldDB" id="R2XUQ2"/>
<dbReference type="eggNOG" id="COG1512">
    <property type="taxonomic scope" value="Bacteria"/>
</dbReference>
<dbReference type="Proteomes" id="UP000013750">
    <property type="component" value="Unassembled WGS sequence"/>
</dbReference>
<comment type="caution">
    <text evidence="4">The sequence shown here is derived from an EMBL/GenBank/DDBJ whole genome shotgun (WGS) entry which is preliminary data.</text>
</comment>
<evidence type="ECO:0000313" key="4">
    <source>
        <dbReference type="EMBL" id="EOI58283.1"/>
    </source>
</evidence>